<keyword evidence="2" id="KW-0436">Ligase</keyword>
<dbReference type="PANTHER" id="PTHR43679:SF2">
    <property type="entry name" value="OCTANOYL-[GCVH]:PROTEIN N-OCTANOYLTRANSFERASE"/>
    <property type="match status" value="1"/>
</dbReference>
<feature type="domain" description="BPL/LPL catalytic" evidence="1">
    <location>
        <begin position="27"/>
        <end position="219"/>
    </location>
</feature>
<evidence type="ECO:0000313" key="3">
    <source>
        <dbReference type="Proteomes" id="UP000001887"/>
    </source>
</evidence>
<reference evidence="2 3" key="1">
    <citation type="journal article" date="2009" name="Stand. Genomic Sci.">
        <title>Complete genome sequence of Pirellula staleyi type strain (ATCC 27377).</title>
        <authorList>
            <person name="Clum A."/>
            <person name="Tindall B.J."/>
            <person name="Sikorski J."/>
            <person name="Ivanova N."/>
            <person name="Mavrommatis K."/>
            <person name="Lucas S."/>
            <person name="Glavina del Rio T."/>
            <person name="Nolan M."/>
            <person name="Chen F."/>
            <person name="Tice H."/>
            <person name="Pitluck S."/>
            <person name="Cheng J.F."/>
            <person name="Chertkov O."/>
            <person name="Brettin T."/>
            <person name="Han C."/>
            <person name="Detter J.C."/>
            <person name="Kuske C."/>
            <person name="Bruce D."/>
            <person name="Goodwin L."/>
            <person name="Ovchinikova G."/>
            <person name="Pati A."/>
            <person name="Mikhailova N."/>
            <person name="Chen A."/>
            <person name="Palaniappan K."/>
            <person name="Land M."/>
            <person name="Hauser L."/>
            <person name="Chang Y.J."/>
            <person name="Jeffries C.D."/>
            <person name="Chain P."/>
            <person name="Rohde M."/>
            <person name="Goker M."/>
            <person name="Bristow J."/>
            <person name="Eisen J.A."/>
            <person name="Markowitz V."/>
            <person name="Hugenholtz P."/>
            <person name="Kyrpides N.C."/>
            <person name="Klenk H.P."/>
            <person name="Lapidus A."/>
        </authorList>
    </citation>
    <scope>NUCLEOTIDE SEQUENCE [LARGE SCALE GENOMIC DNA]</scope>
    <source>
        <strain evidence="3">ATCC 27377 / DSM 6068 / ICPB 4128</strain>
    </source>
</reference>
<evidence type="ECO:0000259" key="1">
    <source>
        <dbReference type="PROSITE" id="PS51733"/>
    </source>
</evidence>
<gene>
    <name evidence="2" type="ordered locus">Psta_4669</name>
</gene>
<dbReference type="AlphaFoldDB" id="D2R7Y0"/>
<proteinExistence type="predicted"/>
<dbReference type="KEGG" id="psl:Psta_4669"/>
<dbReference type="InterPro" id="IPR045864">
    <property type="entry name" value="aa-tRNA-synth_II/BPL/LPL"/>
</dbReference>
<dbReference type="OrthoDB" id="9774653at2"/>
<evidence type="ECO:0000313" key="2">
    <source>
        <dbReference type="EMBL" id="ADB19311.1"/>
    </source>
</evidence>
<dbReference type="Pfam" id="PF21948">
    <property type="entry name" value="LplA-B_cat"/>
    <property type="match status" value="1"/>
</dbReference>
<sequence>MFRLLIDPPQSGRWNMSLDEQLLVSAAEGVATVRLYQWSEPTLSLGYFQSLAERDMHTASRHCAIVRRASGGGAILHDRELTYSIAVPVRNRFSTYATHLYDAAHDTLVDTLAEWQISAEKCLIPDDSHPQPFLCFERRASGDVILDRKKIVGSAQRRNRGAVLQHGSILLARSEFAPELPGIAELARNTGTTHSQQITSEELIARWLPRLTEYLKVELVPGEITAAEKSGAESIAASKFGCSDWLARR</sequence>
<name>D2R7Y0_PIRSD</name>
<dbReference type="InterPro" id="IPR050664">
    <property type="entry name" value="Octanoyltrans_LipM/LipL"/>
</dbReference>
<dbReference type="InterPro" id="IPR004143">
    <property type="entry name" value="BPL_LPL_catalytic"/>
</dbReference>
<dbReference type="STRING" id="530564.Psta_4669"/>
<dbReference type="PROSITE" id="PS51733">
    <property type="entry name" value="BPL_LPL_CATALYTIC"/>
    <property type="match status" value="1"/>
</dbReference>
<accession>D2R7Y0</accession>
<dbReference type="GO" id="GO:0016874">
    <property type="term" value="F:ligase activity"/>
    <property type="evidence" value="ECO:0007669"/>
    <property type="project" value="UniProtKB-KW"/>
</dbReference>
<dbReference type="Proteomes" id="UP000001887">
    <property type="component" value="Chromosome"/>
</dbReference>
<dbReference type="eggNOG" id="COG0095">
    <property type="taxonomic scope" value="Bacteria"/>
</dbReference>
<dbReference type="EMBL" id="CP001848">
    <property type="protein sequence ID" value="ADB19311.1"/>
    <property type="molecule type" value="Genomic_DNA"/>
</dbReference>
<dbReference type="Gene3D" id="3.30.930.10">
    <property type="entry name" value="Bira Bifunctional Protein, Domain 2"/>
    <property type="match status" value="1"/>
</dbReference>
<keyword evidence="3" id="KW-1185">Reference proteome</keyword>
<dbReference type="HOGENOM" id="CLU_022986_5_0_0"/>
<dbReference type="SUPFAM" id="SSF55681">
    <property type="entry name" value="Class II aaRS and biotin synthetases"/>
    <property type="match status" value="1"/>
</dbReference>
<organism evidence="2 3">
    <name type="scientific">Pirellula staleyi (strain ATCC 27377 / DSM 6068 / ICPB 4128)</name>
    <name type="common">Pirella staleyi</name>
    <dbReference type="NCBI Taxonomy" id="530564"/>
    <lineage>
        <taxon>Bacteria</taxon>
        <taxon>Pseudomonadati</taxon>
        <taxon>Planctomycetota</taxon>
        <taxon>Planctomycetia</taxon>
        <taxon>Pirellulales</taxon>
        <taxon>Pirellulaceae</taxon>
        <taxon>Pirellula</taxon>
    </lineage>
</organism>
<dbReference type="PANTHER" id="PTHR43679">
    <property type="entry name" value="OCTANOYLTRANSFERASE LIPM-RELATED"/>
    <property type="match status" value="1"/>
</dbReference>
<protein>
    <submittedName>
        <fullName evidence="2">Biotin/lipoate A/B protein ligase</fullName>
    </submittedName>
</protein>